<dbReference type="RefSeq" id="WP_009942561.1">
    <property type="nucleotide sequence ID" value="NZ_BAAAGS010000008.1"/>
</dbReference>
<dbReference type="PANTHER" id="PTHR30005">
    <property type="entry name" value="EXOPOLYPHOSPHATASE"/>
    <property type="match status" value="1"/>
</dbReference>
<feature type="domain" description="Ppx/GppA phosphatase N-terminal" evidence="2">
    <location>
        <begin position="31"/>
        <end position="300"/>
    </location>
</feature>
<protein>
    <submittedName>
        <fullName evidence="3">Ppx/GppA phosphatase family protein</fullName>
    </submittedName>
</protein>
<proteinExistence type="inferred from homology"/>
<evidence type="ECO:0000313" key="4">
    <source>
        <dbReference type="Proteomes" id="UP001500729"/>
    </source>
</evidence>
<dbReference type="InterPro" id="IPR043129">
    <property type="entry name" value="ATPase_NBD"/>
</dbReference>
<sequence length="325" mass="34656">MRLGLLDVGSAAAHLEVVDLDRSRLPRASWSHKARTRLAENTAPDGVVTARGFEQAECAVRECVRAARAEVPDVLVAYGTSAVRDAVNGVELRKRLGDVAGVRIGVLTPRDEAALTYHAAWRWHGRAGATMTTVDIGGGTSDVATGDGPYPDDVVSLPFGAARLTRQYLPDDPPGPEQVEELVSAIRGAVRRSLRHLAGTELGHPVALSKVLRQLAVLTESSGARAVRHPDRLARASLESWIPKLASLSQAERAKLPGVSRTRARRILAGAVVAEVILDAIGIEQLEICPWGLREGMVFRFAEACERAGGVSGEALHAASAEIFT</sequence>
<dbReference type="Gene3D" id="3.30.420.150">
    <property type="entry name" value="Exopolyphosphatase. Domain 2"/>
    <property type="match status" value="1"/>
</dbReference>
<dbReference type="SUPFAM" id="SSF53067">
    <property type="entry name" value="Actin-like ATPase domain"/>
    <property type="match status" value="2"/>
</dbReference>
<comment type="similarity">
    <text evidence="1">Belongs to the GppA/Ppx family.</text>
</comment>
<dbReference type="Proteomes" id="UP001500729">
    <property type="component" value="Unassembled WGS sequence"/>
</dbReference>
<evidence type="ECO:0000256" key="1">
    <source>
        <dbReference type="ARBA" id="ARBA00007125"/>
    </source>
</evidence>
<dbReference type="InterPro" id="IPR003695">
    <property type="entry name" value="Ppx_GppA_N"/>
</dbReference>
<accession>A0ABN1CH38</accession>
<dbReference type="InterPro" id="IPR050273">
    <property type="entry name" value="GppA/Ppx_hydrolase"/>
</dbReference>
<dbReference type="EMBL" id="BAAAGS010000008">
    <property type="protein sequence ID" value="GAA0519030.1"/>
    <property type="molecule type" value="Genomic_DNA"/>
</dbReference>
<reference evidence="3 4" key="1">
    <citation type="journal article" date="2019" name="Int. J. Syst. Evol. Microbiol.">
        <title>The Global Catalogue of Microorganisms (GCM) 10K type strain sequencing project: providing services to taxonomists for standard genome sequencing and annotation.</title>
        <authorList>
            <consortium name="The Broad Institute Genomics Platform"/>
            <consortium name="The Broad Institute Genome Sequencing Center for Infectious Disease"/>
            <person name="Wu L."/>
            <person name="Ma J."/>
        </authorList>
    </citation>
    <scope>NUCLEOTIDE SEQUENCE [LARGE SCALE GENOMIC DNA]</scope>
    <source>
        <strain evidence="3 4">JCM 10303</strain>
    </source>
</reference>
<dbReference type="Pfam" id="PF02541">
    <property type="entry name" value="Ppx-GppA"/>
    <property type="match status" value="1"/>
</dbReference>
<evidence type="ECO:0000313" key="3">
    <source>
        <dbReference type="EMBL" id="GAA0519030.1"/>
    </source>
</evidence>
<name>A0ABN1CH38_SACER</name>
<keyword evidence="4" id="KW-1185">Reference proteome</keyword>
<organism evidence="3 4">
    <name type="scientific">Saccharopolyspora erythraea</name>
    <name type="common">Streptomyces erythraeus</name>
    <dbReference type="NCBI Taxonomy" id="1836"/>
    <lineage>
        <taxon>Bacteria</taxon>
        <taxon>Bacillati</taxon>
        <taxon>Actinomycetota</taxon>
        <taxon>Actinomycetes</taxon>
        <taxon>Pseudonocardiales</taxon>
        <taxon>Pseudonocardiaceae</taxon>
        <taxon>Saccharopolyspora</taxon>
    </lineage>
</organism>
<dbReference type="Gene3D" id="3.30.420.40">
    <property type="match status" value="1"/>
</dbReference>
<gene>
    <name evidence="3" type="ORF">GCM10009533_17730</name>
</gene>
<comment type="caution">
    <text evidence="3">The sequence shown here is derived from an EMBL/GenBank/DDBJ whole genome shotgun (WGS) entry which is preliminary data.</text>
</comment>
<evidence type="ECO:0000259" key="2">
    <source>
        <dbReference type="Pfam" id="PF02541"/>
    </source>
</evidence>
<dbReference type="PANTHER" id="PTHR30005:SF0">
    <property type="entry name" value="RETROGRADE REGULATION PROTEIN 2"/>
    <property type="match status" value="1"/>
</dbReference>